<dbReference type="InterPro" id="IPR036412">
    <property type="entry name" value="HAD-like_sf"/>
</dbReference>
<reference evidence="1" key="1">
    <citation type="submission" date="2021-02" db="EMBL/GenBank/DDBJ databases">
        <authorList>
            <person name="Dougan E. K."/>
            <person name="Rhodes N."/>
            <person name="Thang M."/>
            <person name="Chan C."/>
        </authorList>
    </citation>
    <scope>NUCLEOTIDE SEQUENCE</scope>
</reference>
<evidence type="ECO:0000313" key="1">
    <source>
        <dbReference type="EMBL" id="CAE7266504.1"/>
    </source>
</evidence>
<comment type="caution">
    <text evidence="1">The sequence shown here is derived from an EMBL/GenBank/DDBJ whole genome shotgun (WGS) entry which is preliminary data.</text>
</comment>
<organism evidence="1 2">
    <name type="scientific">Symbiodinium pilosum</name>
    <name type="common">Dinoflagellate</name>
    <dbReference type="NCBI Taxonomy" id="2952"/>
    <lineage>
        <taxon>Eukaryota</taxon>
        <taxon>Sar</taxon>
        <taxon>Alveolata</taxon>
        <taxon>Dinophyceae</taxon>
        <taxon>Suessiales</taxon>
        <taxon>Symbiodiniaceae</taxon>
        <taxon>Symbiodinium</taxon>
    </lineage>
</organism>
<dbReference type="Gene3D" id="3.40.50.1000">
    <property type="entry name" value="HAD superfamily/HAD-like"/>
    <property type="match status" value="1"/>
</dbReference>
<gene>
    <name evidence="1" type="ORF">SPIL2461_LOCUS5768</name>
</gene>
<dbReference type="InterPro" id="IPR023214">
    <property type="entry name" value="HAD_sf"/>
</dbReference>
<dbReference type="AlphaFoldDB" id="A0A812MHG1"/>
<feature type="non-terminal residue" evidence="1">
    <location>
        <position position="1"/>
    </location>
</feature>
<accession>A0A812MHG1</accession>
<dbReference type="SUPFAM" id="SSF56784">
    <property type="entry name" value="HAD-like"/>
    <property type="match status" value="1"/>
</dbReference>
<dbReference type="Proteomes" id="UP000649617">
    <property type="component" value="Unassembled WGS sequence"/>
</dbReference>
<dbReference type="EMBL" id="CAJNIZ010008358">
    <property type="protein sequence ID" value="CAE7266504.1"/>
    <property type="molecule type" value="Genomic_DNA"/>
</dbReference>
<keyword evidence="2" id="KW-1185">Reference proteome</keyword>
<sequence>MFDCGCSLGVSRFLGFASMLPKEPSEGGLDGSEPSANGQRFLDWLRKIEVDVVVFDMDCTMGSGHCGGGILKEAAPEYIAGASPDFVEALRLLAAEPDLRLAVATNSDPEEYNLEGQSHETHILGPDLATELIKHWCPEALPKFEVMVGYDPSLPEHADDPMLPGKTWHMRKIADFYGVAAKRMVLFDDSAPNLETDDGWRGVLIRDGHVGFQFADCFADDLMAQEASKLE</sequence>
<proteinExistence type="predicted"/>
<dbReference type="OrthoDB" id="41031at2759"/>
<name>A0A812MHG1_SYMPI</name>
<protein>
    <submittedName>
        <fullName evidence="1">Uncharacterized protein</fullName>
    </submittedName>
</protein>
<evidence type="ECO:0000313" key="2">
    <source>
        <dbReference type="Proteomes" id="UP000649617"/>
    </source>
</evidence>